<dbReference type="Pfam" id="PF04782">
    <property type="entry name" value="DUF632"/>
    <property type="match status" value="1"/>
</dbReference>
<gene>
    <name evidence="2" type="ORF">Cni_G01765</name>
</gene>
<dbReference type="AlphaFoldDB" id="A0AAQ3JNQ6"/>
<dbReference type="EMBL" id="CP136890">
    <property type="protein sequence ID" value="WOK93072.1"/>
    <property type="molecule type" value="Genomic_DNA"/>
</dbReference>
<proteinExistence type="predicted"/>
<name>A0AAQ3JNQ6_9LILI</name>
<evidence type="ECO:0000313" key="3">
    <source>
        <dbReference type="Proteomes" id="UP001327560"/>
    </source>
</evidence>
<organism evidence="2 3">
    <name type="scientific">Canna indica</name>
    <name type="common">Indian-shot</name>
    <dbReference type="NCBI Taxonomy" id="4628"/>
    <lineage>
        <taxon>Eukaryota</taxon>
        <taxon>Viridiplantae</taxon>
        <taxon>Streptophyta</taxon>
        <taxon>Embryophyta</taxon>
        <taxon>Tracheophyta</taxon>
        <taxon>Spermatophyta</taxon>
        <taxon>Magnoliopsida</taxon>
        <taxon>Liliopsida</taxon>
        <taxon>Zingiberales</taxon>
        <taxon>Cannaceae</taxon>
        <taxon>Canna</taxon>
    </lineage>
</organism>
<protein>
    <recommendedName>
        <fullName evidence="1">DUF632 domain-containing protein</fullName>
    </recommendedName>
</protein>
<evidence type="ECO:0000259" key="1">
    <source>
        <dbReference type="Pfam" id="PF04782"/>
    </source>
</evidence>
<accession>A0AAQ3JNQ6</accession>
<reference evidence="2 3" key="1">
    <citation type="submission" date="2023-10" db="EMBL/GenBank/DDBJ databases">
        <title>Chromosome-scale genome assembly provides insights into flower coloration mechanisms of Canna indica.</title>
        <authorList>
            <person name="Li C."/>
        </authorList>
    </citation>
    <scope>NUCLEOTIDE SEQUENCE [LARGE SCALE GENOMIC DNA]</scope>
    <source>
        <tissue evidence="2">Flower</tissue>
    </source>
</reference>
<dbReference type="PANTHER" id="PTHR21450:SF23">
    <property type="entry name" value="PROTEIN ALTERED PHOSPHATE STARVATION RESPONSE 1"/>
    <property type="match status" value="1"/>
</dbReference>
<feature type="domain" description="DUF632" evidence="1">
    <location>
        <begin position="2"/>
        <end position="77"/>
    </location>
</feature>
<sequence>MEIDQWSSTFCGLIKSQREYTHSLVGWFRLSLFHCHAKNHLTTFDICSLCEELQLTVDRVPGEVASEGIKNFLTMVQAIIAQQEEEHNQEKRAQRGSESF</sequence>
<dbReference type="PANTHER" id="PTHR21450">
    <property type="entry name" value="PROTEIN ALTERED PHOSPHATE STARVATION RESPONSE 1"/>
    <property type="match status" value="1"/>
</dbReference>
<keyword evidence="3" id="KW-1185">Reference proteome</keyword>
<dbReference type="Proteomes" id="UP001327560">
    <property type="component" value="Chromosome 1"/>
</dbReference>
<evidence type="ECO:0000313" key="2">
    <source>
        <dbReference type="EMBL" id="WOK93072.1"/>
    </source>
</evidence>
<dbReference type="InterPro" id="IPR006867">
    <property type="entry name" value="DUF632"/>
</dbReference>